<evidence type="ECO:0000256" key="2">
    <source>
        <dbReference type="ARBA" id="ARBA00005179"/>
    </source>
</evidence>
<name>A0A0C3FGR7_PILCF</name>
<dbReference type="GO" id="GO:0020037">
    <property type="term" value="F:heme binding"/>
    <property type="evidence" value="ECO:0007669"/>
    <property type="project" value="InterPro"/>
</dbReference>
<evidence type="ECO:0000256" key="6">
    <source>
        <dbReference type="ARBA" id="ARBA00023002"/>
    </source>
</evidence>
<dbReference type="Gene3D" id="1.10.630.10">
    <property type="entry name" value="Cytochrome P450"/>
    <property type="match status" value="1"/>
</dbReference>
<dbReference type="PANTHER" id="PTHR46300">
    <property type="entry name" value="P450, PUTATIVE (EUROFUNG)-RELATED-RELATED"/>
    <property type="match status" value="1"/>
</dbReference>
<evidence type="ECO:0000313" key="12">
    <source>
        <dbReference type="Proteomes" id="UP000054166"/>
    </source>
</evidence>
<reference evidence="11 12" key="1">
    <citation type="submission" date="2014-04" db="EMBL/GenBank/DDBJ databases">
        <authorList>
            <consortium name="DOE Joint Genome Institute"/>
            <person name="Kuo A."/>
            <person name="Tarkka M."/>
            <person name="Buscot F."/>
            <person name="Kohler A."/>
            <person name="Nagy L.G."/>
            <person name="Floudas D."/>
            <person name="Copeland A."/>
            <person name="Barry K.W."/>
            <person name="Cichocki N."/>
            <person name="Veneault-Fourrey C."/>
            <person name="LaButti K."/>
            <person name="Lindquist E.A."/>
            <person name="Lipzen A."/>
            <person name="Lundell T."/>
            <person name="Morin E."/>
            <person name="Murat C."/>
            <person name="Sun H."/>
            <person name="Tunlid A."/>
            <person name="Henrissat B."/>
            <person name="Grigoriev I.V."/>
            <person name="Hibbett D.S."/>
            <person name="Martin F."/>
            <person name="Nordberg H.P."/>
            <person name="Cantor M.N."/>
            <person name="Hua S.X."/>
        </authorList>
    </citation>
    <scope>NUCLEOTIDE SEQUENCE [LARGE SCALE GENOMIC DNA]</scope>
    <source>
        <strain evidence="11 12">F 1598</strain>
    </source>
</reference>
<dbReference type="InterPro" id="IPR050364">
    <property type="entry name" value="Cytochrome_P450_fung"/>
</dbReference>
<evidence type="ECO:0008006" key="13">
    <source>
        <dbReference type="Google" id="ProtNLM"/>
    </source>
</evidence>
<proteinExistence type="inferred from homology"/>
<comment type="cofactor">
    <cofactor evidence="1 9">
        <name>heme</name>
        <dbReference type="ChEBI" id="CHEBI:30413"/>
    </cofactor>
</comment>
<protein>
    <recommendedName>
        <fullName evidence="13">Cytochrome P450</fullName>
    </recommendedName>
</protein>
<dbReference type="AlphaFoldDB" id="A0A0C3FGR7"/>
<dbReference type="InterPro" id="IPR001128">
    <property type="entry name" value="Cyt_P450"/>
</dbReference>
<dbReference type="STRING" id="765440.A0A0C3FGR7"/>
<keyword evidence="6 10" id="KW-0560">Oxidoreductase</keyword>
<dbReference type="PRINTS" id="PR00463">
    <property type="entry name" value="EP450I"/>
</dbReference>
<keyword evidence="7 9" id="KW-0408">Iron</keyword>
<evidence type="ECO:0000256" key="7">
    <source>
        <dbReference type="ARBA" id="ARBA00023004"/>
    </source>
</evidence>
<dbReference type="OrthoDB" id="2789670at2759"/>
<dbReference type="InterPro" id="IPR036396">
    <property type="entry name" value="Cyt_P450_sf"/>
</dbReference>
<evidence type="ECO:0000256" key="4">
    <source>
        <dbReference type="ARBA" id="ARBA00022617"/>
    </source>
</evidence>
<reference evidence="12" key="2">
    <citation type="submission" date="2015-01" db="EMBL/GenBank/DDBJ databases">
        <title>Evolutionary Origins and Diversification of the Mycorrhizal Mutualists.</title>
        <authorList>
            <consortium name="DOE Joint Genome Institute"/>
            <consortium name="Mycorrhizal Genomics Consortium"/>
            <person name="Kohler A."/>
            <person name="Kuo A."/>
            <person name="Nagy L.G."/>
            <person name="Floudas D."/>
            <person name="Copeland A."/>
            <person name="Barry K.W."/>
            <person name="Cichocki N."/>
            <person name="Veneault-Fourrey C."/>
            <person name="LaButti K."/>
            <person name="Lindquist E.A."/>
            <person name="Lipzen A."/>
            <person name="Lundell T."/>
            <person name="Morin E."/>
            <person name="Murat C."/>
            <person name="Riley R."/>
            <person name="Ohm R."/>
            <person name="Sun H."/>
            <person name="Tunlid A."/>
            <person name="Henrissat B."/>
            <person name="Grigoriev I.V."/>
            <person name="Hibbett D.S."/>
            <person name="Martin F."/>
        </authorList>
    </citation>
    <scope>NUCLEOTIDE SEQUENCE [LARGE SCALE GENOMIC DNA]</scope>
    <source>
        <strain evidence="12">F 1598</strain>
    </source>
</reference>
<keyword evidence="12" id="KW-1185">Reference proteome</keyword>
<dbReference type="InParanoid" id="A0A0C3FGR7"/>
<dbReference type="GO" id="GO:0004497">
    <property type="term" value="F:monooxygenase activity"/>
    <property type="evidence" value="ECO:0007669"/>
    <property type="project" value="UniProtKB-KW"/>
</dbReference>
<keyword evidence="8 10" id="KW-0503">Monooxygenase</keyword>
<organism evidence="11 12">
    <name type="scientific">Piloderma croceum (strain F 1598)</name>
    <dbReference type="NCBI Taxonomy" id="765440"/>
    <lineage>
        <taxon>Eukaryota</taxon>
        <taxon>Fungi</taxon>
        <taxon>Dikarya</taxon>
        <taxon>Basidiomycota</taxon>
        <taxon>Agaricomycotina</taxon>
        <taxon>Agaricomycetes</taxon>
        <taxon>Agaricomycetidae</taxon>
        <taxon>Atheliales</taxon>
        <taxon>Atheliaceae</taxon>
        <taxon>Piloderma</taxon>
    </lineage>
</organism>
<gene>
    <name evidence="11" type="ORF">PILCRDRAFT_574370</name>
</gene>
<keyword evidence="4 9" id="KW-0349">Heme</keyword>
<sequence length="513" mass="58113">MIYVELMECILLAVLFAVVLRRWTKAGSKGKQLPLPPGPRTLPFLGNYFDLPDGEKDWVTYKAWGKTYGDVCSVSVGGQTIVVLNSAQAAVDLMVMRSSIYSDRPTLVFGGEMCGWINSTALAPYGDVWRGHRRVMHQFMGTQNMIKPFLPPMREAAHKLVLSILENPSPLELENHIRRAVGSVIFKLVYGYTVVSTGQDPFIHLTDIAMQQFSKCCEPATYLVDAFPFLRHMPNWIPGSAFKRTAQHFWSTLQQFAQDPFQFTKKQMEIGTAVPSFISQQLEKMDPELHQHAELDIIKWAGASMVAGGTEALVSMELIFFLAMAKYQNVQHKAQREIHAVIGSNRLPKFEDLHDLPYVHAIMKETLRWQAVAPSIIRRVMEDDTYRGWRIPKGSVILANVWNIMHDEKVYTNPYTFNPDRFLGLAPDRDPADFVFGYGRRLCPGNLFAEQSLFMTMATVLATLNIRKPHNGQGIEVKPIMEEVSGLISRPKPFLCVLKPRHLCVEALLRNSE</sequence>
<comment type="pathway">
    <text evidence="2">Secondary metabolite biosynthesis.</text>
</comment>
<evidence type="ECO:0000256" key="3">
    <source>
        <dbReference type="ARBA" id="ARBA00010617"/>
    </source>
</evidence>
<accession>A0A0C3FGR7</accession>
<dbReference type="PROSITE" id="PS00086">
    <property type="entry name" value="CYTOCHROME_P450"/>
    <property type="match status" value="1"/>
</dbReference>
<dbReference type="InterPro" id="IPR002401">
    <property type="entry name" value="Cyt_P450_E_grp-I"/>
</dbReference>
<feature type="binding site" description="axial binding residue" evidence="9">
    <location>
        <position position="443"/>
    </location>
    <ligand>
        <name>heme</name>
        <dbReference type="ChEBI" id="CHEBI:30413"/>
    </ligand>
    <ligandPart>
        <name>Fe</name>
        <dbReference type="ChEBI" id="CHEBI:18248"/>
    </ligandPart>
</feature>
<comment type="similarity">
    <text evidence="3 10">Belongs to the cytochrome P450 family.</text>
</comment>
<evidence type="ECO:0000256" key="1">
    <source>
        <dbReference type="ARBA" id="ARBA00001971"/>
    </source>
</evidence>
<dbReference type="GO" id="GO:0005506">
    <property type="term" value="F:iron ion binding"/>
    <property type="evidence" value="ECO:0007669"/>
    <property type="project" value="InterPro"/>
</dbReference>
<evidence type="ECO:0000256" key="10">
    <source>
        <dbReference type="RuleBase" id="RU000461"/>
    </source>
</evidence>
<dbReference type="CDD" id="cd11065">
    <property type="entry name" value="CYP64-like"/>
    <property type="match status" value="1"/>
</dbReference>
<evidence type="ECO:0000313" key="11">
    <source>
        <dbReference type="EMBL" id="KIM79034.1"/>
    </source>
</evidence>
<dbReference type="SUPFAM" id="SSF48264">
    <property type="entry name" value="Cytochrome P450"/>
    <property type="match status" value="1"/>
</dbReference>
<evidence type="ECO:0000256" key="8">
    <source>
        <dbReference type="ARBA" id="ARBA00023033"/>
    </source>
</evidence>
<dbReference type="InterPro" id="IPR017972">
    <property type="entry name" value="Cyt_P450_CS"/>
</dbReference>
<dbReference type="GO" id="GO:0016705">
    <property type="term" value="F:oxidoreductase activity, acting on paired donors, with incorporation or reduction of molecular oxygen"/>
    <property type="evidence" value="ECO:0007669"/>
    <property type="project" value="InterPro"/>
</dbReference>
<dbReference type="Pfam" id="PF00067">
    <property type="entry name" value="p450"/>
    <property type="match status" value="1"/>
</dbReference>
<evidence type="ECO:0000256" key="5">
    <source>
        <dbReference type="ARBA" id="ARBA00022723"/>
    </source>
</evidence>
<dbReference type="Proteomes" id="UP000054166">
    <property type="component" value="Unassembled WGS sequence"/>
</dbReference>
<keyword evidence="5 9" id="KW-0479">Metal-binding</keyword>
<dbReference type="EMBL" id="KN833012">
    <property type="protein sequence ID" value="KIM79034.1"/>
    <property type="molecule type" value="Genomic_DNA"/>
</dbReference>
<dbReference type="HOGENOM" id="CLU_001570_2_3_1"/>
<dbReference type="PANTHER" id="PTHR46300:SF7">
    <property type="entry name" value="P450, PUTATIVE (EUROFUNG)-RELATED"/>
    <property type="match status" value="1"/>
</dbReference>
<evidence type="ECO:0000256" key="9">
    <source>
        <dbReference type="PIRSR" id="PIRSR602401-1"/>
    </source>
</evidence>